<dbReference type="InterPro" id="IPR050583">
    <property type="entry name" value="Mycobacterial_A85_antigen"/>
</dbReference>
<proteinExistence type="predicted"/>
<dbReference type="AlphaFoldDB" id="A0A934KNR9"/>
<dbReference type="SUPFAM" id="SSF53474">
    <property type="entry name" value="alpha/beta-Hydrolases"/>
    <property type="match status" value="1"/>
</dbReference>
<dbReference type="Gene3D" id="3.40.50.1820">
    <property type="entry name" value="alpha/beta hydrolase"/>
    <property type="match status" value="1"/>
</dbReference>
<protein>
    <submittedName>
        <fullName evidence="2">Alpha/beta hydrolase</fullName>
    </submittedName>
</protein>
<name>A0A934KNR9_9FLAO</name>
<dbReference type="PANTHER" id="PTHR48098:SF6">
    <property type="entry name" value="FERRI-BACILLIBACTIN ESTERASE BESA"/>
    <property type="match status" value="1"/>
</dbReference>
<dbReference type="Pfam" id="PF00756">
    <property type="entry name" value="Esterase"/>
    <property type="match status" value="1"/>
</dbReference>
<evidence type="ECO:0000256" key="1">
    <source>
        <dbReference type="SAM" id="SignalP"/>
    </source>
</evidence>
<dbReference type="GO" id="GO:0016787">
    <property type="term" value="F:hydrolase activity"/>
    <property type="evidence" value="ECO:0007669"/>
    <property type="project" value="UniProtKB-KW"/>
</dbReference>
<dbReference type="RefSeq" id="WP_199596809.1">
    <property type="nucleotide sequence ID" value="NZ_JAEHJZ010000003.1"/>
</dbReference>
<dbReference type="Proteomes" id="UP000662373">
    <property type="component" value="Unassembled WGS sequence"/>
</dbReference>
<dbReference type="EMBL" id="JAEHJZ010000003">
    <property type="protein sequence ID" value="MBJ7879365.1"/>
    <property type="molecule type" value="Genomic_DNA"/>
</dbReference>
<evidence type="ECO:0000313" key="2">
    <source>
        <dbReference type="EMBL" id="MBJ7879365.1"/>
    </source>
</evidence>
<feature type="chain" id="PRO_5037020655" evidence="1">
    <location>
        <begin position="21"/>
        <end position="270"/>
    </location>
</feature>
<feature type="signal peptide" evidence="1">
    <location>
        <begin position="1"/>
        <end position="20"/>
    </location>
</feature>
<dbReference type="PANTHER" id="PTHR48098">
    <property type="entry name" value="ENTEROCHELIN ESTERASE-RELATED"/>
    <property type="match status" value="1"/>
</dbReference>
<accession>A0A934KNR9</accession>
<gene>
    <name evidence="2" type="ORF">JEM65_01670</name>
</gene>
<comment type="caution">
    <text evidence="2">The sequence shown here is derived from an EMBL/GenBank/DDBJ whole genome shotgun (WGS) entry which is preliminary data.</text>
</comment>
<reference evidence="2 3" key="1">
    <citation type="submission" date="2020-09" db="EMBL/GenBank/DDBJ databases">
        <title>Draft genome of Gelidibacter salicanalis PAMC21136.</title>
        <authorList>
            <person name="Park H."/>
        </authorList>
    </citation>
    <scope>NUCLEOTIDE SEQUENCE [LARGE SCALE GENOMIC DNA]</scope>
    <source>
        <strain evidence="2 3">PAMC21136</strain>
    </source>
</reference>
<dbReference type="InterPro" id="IPR000801">
    <property type="entry name" value="Esterase-like"/>
</dbReference>
<keyword evidence="3" id="KW-1185">Reference proteome</keyword>
<dbReference type="PROSITE" id="PS51257">
    <property type="entry name" value="PROKAR_LIPOPROTEIN"/>
    <property type="match status" value="1"/>
</dbReference>
<organism evidence="2 3">
    <name type="scientific">Gelidibacter salicanalis</name>
    <dbReference type="NCBI Taxonomy" id="291193"/>
    <lineage>
        <taxon>Bacteria</taxon>
        <taxon>Pseudomonadati</taxon>
        <taxon>Bacteroidota</taxon>
        <taxon>Flavobacteriia</taxon>
        <taxon>Flavobacteriales</taxon>
        <taxon>Flavobacteriaceae</taxon>
        <taxon>Gelidibacter</taxon>
    </lineage>
</organism>
<sequence>MKFRHLLFTFILSFGCTALGHTQSTASAQVSTFSIEAPQLQTIKTIWVYLPKTYSDSTNSYPVFYMHDAQNLFDTASSFAGEWQIDEYLDSIAESHSIIIGIEHGNDQRMHELTPYSNEKYGGGNADAYLDFIIKTLKPHIDTTYRTLKDSKYTTIFGSSLGGLLSFYAVIKHPETFNNAGVFSPSFWFSKDIFDLVSGSHVSADSRFYFLAGSQESETMVPDQQKMVALLLKKGVSRDQLQNIIIEGGQHNEALWRENSPKAYQWLHKN</sequence>
<evidence type="ECO:0000313" key="3">
    <source>
        <dbReference type="Proteomes" id="UP000662373"/>
    </source>
</evidence>
<keyword evidence="1" id="KW-0732">Signal</keyword>
<keyword evidence="2" id="KW-0378">Hydrolase</keyword>
<dbReference type="InterPro" id="IPR029058">
    <property type="entry name" value="AB_hydrolase_fold"/>
</dbReference>